<dbReference type="SUPFAM" id="SSF55729">
    <property type="entry name" value="Acyl-CoA N-acyltransferases (Nat)"/>
    <property type="match status" value="1"/>
</dbReference>
<feature type="domain" description="N-acetyltransferase" evidence="1">
    <location>
        <begin position="2"/>
        <end position="152"/>
    </location>
</feature>
<keyword evidence="2" id="KW-0808">Transferase</keyword>
<dbReference type="Gene3D" id="3.40.630.30">
    <property type="match status" value="1"/>
</dbReference>
<dbReference type="CDD" id="cd04301">
    <property type="entry name" value="NAT_SF"/>
    <property type="match status" value="1"/>
</dbReference>
<evidence type="ECO:0000313" key="2">
    <source>
        <dbReference type="EMBL" id="KJF78945.1"/>
    </source>
</evidence>
<dbReference type="Pfam" id="PF00583">
    <property type="entry name" value="Acetyltransf_1"/>
    <property type="match status" value="1"/>
</dbReference>
<protein>
    <submittedName>
        <fullName evidence="2">GNAT family acetyltransferase</fullName>
    </submittedName>
</protein>
<dbReference type="PATRIC" id="fig|582.24.peg.809"/>
<dbReference type="PROSITE" id="PS51186">
    <property type="entry name" value="GNAT"/>
    <property type="match status" value="1"/>
</dbReference>
<reference evidence="2 3" key="1">
    <citation type="submission" date="2015-02" db="EMBL/GenBank/DDBJ databases">
        <title>Whole genome shotgun sequencing of cultured foodborne pathogen.</title>
        <authorList>
            <person name="Timme R."/>
            <person name="Allard M.W."/>
            <person name="Strain E."/>
            <person name="Evans P.S."/>
            <person name="Brown E."/>
        </authorList>
    </citation>
    <scope>NUCLEOTIDE SEQUENCE [LARGE SCALE GENOMIC DNA]</scope>
    <source>
        <strain evidence="2 3">GCSL-TSO-24</strain>
    </source>
</reference>
<evidence type="ECO:0000259" key="1">
    <source>
        <dbReference type="PROSITE" id="PS51186"/>
    </source>
</evidence>
<organism evidence="2 3">
    <name type="scientific">Morganella morganii</name>
    <name type="common">Proteus morganii</name>
    <dbReference type="NCBI Taxonomy" id="582"/>
    <lineage>
        <taxon>Bacteria</taxon>
        <taxon>Pseudomonadati</taxon>
        <taxon>Pseudomonadota</taxon>
        <taxon>Gammaproteobacteria</taxon>
        <taxon>Enterobacterales</taxon>
        <taxon>Morganellaceae</taxon>
        <taxon>Morganella</taxon>
    </lineage>
</organism>
<gene>
    <name evidence="2" type="ORF">UA45_02700</name>
</gene>
<dbReference type="Proteomes" id="UP000032582">
    <property type="component" value="Unassembled WGS sequence"/>
</dbReference>
<comment type="caution">
    <text evidence="2">The sequence shown here is derived from an EMBL/GenBank/DDBJ whole genome shotgun (WGS) entry which is preliminary data.</text>
</comment>
<dbReference type="InterPro" id="IPR016181">
    <property type="entry name" value="Acyl_CoA_acyltransferase"/>
</dbReference>
<dbReference type="AlphaFoldDB" id="A0A0D8LAD5"/>
<name>A0A0D8LAD5_MORMO</name>
<dbReference type="InterPro" id="IPR000182">
    <property type="entry name" value="GNAT_dom"/>
</dbReference>
<dbReference type="EMBL" id="JZSH01000014">
    <property type="protein sequence ID" value="KJF78945.1"/>
    <property type="molecule type" value="Genomic_DNA"/>
</dbReference>
<evidence type="ECO:0000313" key="3">
    <source>
        <dbReference type="Proteomes" id="UP000032582"/>
    </source>
</evidence>
<proteinExistence type="predicted"/>
<sequence>MLQLLPVTSPADPVLDDIRPLYESAFPLHEQRTRAGRDKLFAQPGYYLYQIRDNDRFAGFTGCWQIGSLVYIEHIAIVPQMRGSGVGQRALSLFCQEKQRVVLEIDPLTDEVAQRRLRFYQHCGFAVNDYIHHHPAYRPEFLPHELVILSYPQVLNPEEYQQFKHFLIHQIMPENLL</sequence>
<dbReference type="GO" id="GO:0016747">
    <property type="term" value="F:acyltransferase activity, transferring groups other than amino-acyl groups"/>
    <property type="evidence" value="ECO:0007669"/>
    <property type="project" value="InterPro"/>
</dbReference>
<accession>A0A0D8LAD5</accession>